<evidence type="ECO:0000256" key="3">
    <source>
        <dbReference type="ARBA" id="ARBA00022692"/>
    </source>
</evidence>
<gene>
    <name evidence="7" type="ORF">LZZ85_06460</name>
</gene>
<comment type="similarity">
    <text evidence="2">Belongs to the TMEM86 family.</text>
</comment>
<feature type="transmembrane region" description="Helical" evidence="6">
    <location>
        <begin position="193"/>
        <end position="212"/>
    </location>
</feature>
<feature type="transmembrane region" description="Helical" evidence="6">
    <location>
        <begin position="56"/>
        <end position="74"/>
    </location>
</feature>
<name>A0ABS9KNQ5_9BACT</name>
<dbReference type="InterPro" id="IPR012506">
    <property type="entry name" value="TMEM86B-like"/>
</dbReference>
<feature type="transmembrane region" description="Helical" evidence="6">
    <location>
        <begin position="113"/>
        <end position="135"/>
    </location>
</feature>
<feature type="transmembrane region" description="Helical" evidence="6">
    <location>
        <begin position="169"/>
        <end position="187"/>
    </location>
</feature>
<dbReference type="PANTHER" id="PTHR31885:SF6">
    <property type="entry name" value="GH04784P"/>
    <property type="match status" value="1"/>
</dbReference>
<evidence type="ECO:0000313" key="8">
    <source>
        <dbReference type="Proteomes" id="UP001165367"/>
    </source>
</evidence>
<dbReference type="Pfam" id="PF07947">
    <property type="entry name" value="YhhN"/>
    <property type="match status" value="1"/>
</dbReference>
<dbReference type="EMBL" id="JAKLTR010000003">
    <property type="protein sequence ID" value="MCG2613914.1"/>
    <property type="molecule type" value="Genomic_DNA"/>
</dbReference>
<reference evidence="7" key="1">
    <citation type="submission" date="2022-01" db="EMBL/GenBank/DDBJ databases">
        <authorList>
            <person name="Jo J.-H."/>
            <person name="Im W.-T."/>
        </authorList>
    </citation>
    <scope>NUCLEOTIDE SEQUENCE</scope>
    <source>
        <strain evidence="7">NA20</strain>
    </source>
</reference>
<feature type="transmembrane region" description="Helical" evidence="6">
    <location>
        <begin position="141"/>
        <end position="162"/>
    </location>
</feature>
<protein>
    <submittedName>
        <fullName evidence="7">Lysoplasmalogenase</fullName>
    </submittedName>
</protein>
<sequence>MKRKYGFILFPLVLGVHLLSLAAQWSMVEMISKCLLMPVLAICFVTWAGRVNKPGVFILFALLFSWGGDVLLMFQGRNSLFFLSGLASFLIAHIFYIIFFHQIKKREQIRSRFWTALVVAVYYSVLITLLNPWLGEMRLPVRIYGLVISFMFLLALHMIYLGDKIAGRLMVAGALLFVMSDSVLAINKFYQPVPAADLVIMLTYGLAQYLLVRGAAKVLSVEVDLSSRRS</sequence>
<comment type="caution">
    <text evidence="7">The sequence shown here is derived from an EMBL/GenBank/DDBJ whole genome shotgun (WGS) entry which is preliminary data.</text>
</comment>
<evidence type="ECO:0000313" key="7">
    <source>
        <dbReference type="EMBL" id="MCG2613914.1"/>
    </source>
</evidence>
<evidence type="ECO:0000256" key="1">
    <source>
        <dbReference type="ARBA" id="ARBA00004141"/>
    </source>
</evidence>
<accession>A0ABS9KNQ5</accession>
<keyword evidence="4 6" id="KW-1133">Transmembrane helix</keyword>
<feature type="transmembrane region" description="Helical" evidence="6">
    <location>
        <begin position="80"/>
        <end position="101"/>
    </location>
</feature>
<comment type="subcellular location">
    <subcellularLocation>
        <location evidence="1">Membrane</location>
        <topology evidence="1">Multi-pass membrane protein</topology>
    </subcellularLocation>
</comment>
<evidence type="ECO:0000256" key="4">
    <source>
        <dbReference type="ARBA" id="ARBA00022989"/>
    </source>
</evidence>
<keyword evidence="3 6" id="KW-0812">Transmembrane</keyword>
<evidence type="ECO:0000256" key="6">
    <source>
        <dbReference type="SAM" id="Phobius"/>
    </source>
</evidence>
<keyword evidence="5 6" id="KW-0472">Membrane</keyword>
<keyword evidence="8" id="KW-1185">Reference proteome</keyword>
<feature type="transmembrane region" description="Helical" evidence="6">
    <location>
        <begin position="30"/>
        <end position="49"/>
    </location>
</feature>
<proteinExistence type="inferred from homology"/>
<organism evidence="7 8">
    <name type="scientific">Terrimonas ginsenosidimutans</name>
    <dbReference type="NCBI Taxonomy" id="2908004"/>
    <lineage>
        <taxon>Bacteria</taxon>
        <taxon>Pseudomonadati</taxon>
        <taxon>Bacteroidota</taxon>
        <taxon>Chitinophagia</taxon>
        <taxon>Chitinophagales</taxon>
        <taxon>Chitinophagaceae</taxon>
        <taxon>Terrimonas</taxon>
    </lineage>
</organism>
<dbReference type="Proteomes" id="UP001165367">
    <property type="component" value="Unassembled WGS sequence"/>
</dbReference>
<dbReference type="RefSeq" id="WP_237869838.1">
    <property type="nucleotide sequence ID" value="NZ_JAKLTR010000003.1"/>
</dbReference>
<feature type="transmembrane region" description="Helical" evidence="6">
    <location>
        <begin position="7"/>
        <end position="24"/>
    </location>
</feature>
<evidence type="ECO:0000256" key="5">
    <source>
        <dbReference type="ARBA" id="ARBA00023136"/>
    </source>
</evidence>
<evidence type="ECO:0000256" key="2">
    <source>
        <dbReference type="ARBA" id="ARBA00007375"/>
    </source>
</evidence>
<dbReference type="PANTHER" id="PTHR31885">
    <property type="entry name" value="GH04784P"/>
    <property type="match status" value="1"/>
</dbReference>